<gene>
    <name evidence="2" type="ORF">GCM10009798_17310</name>
</gene>
<feature type="compositionally biased region" description="Basic residues" evidence="1">
    <location>
        <begin position="65"/>
        <end position="80"/>
    </location>
</feature>
<name>A0ABN2QUF1_9ACTN</name>
<evidence type="ECO:0000313" key="3">
    <source>
        <dbReference type="Proteomes" id="UP001500571"/>
    </source>
</evidence>
<dbReference type="PROSITE" id="PS51257">
    <property type="entry name" value="PROKAR_LIPOPROTEIN"/>
    <property type="match status" value="1"/>
</dbReference>
<evidence type="ECO:0008006" key="4">
    <source>
        <dbReference type="Google" id="ProtNLM"/>
    </source>
</evidence>
<dbReference type="EMBL" id="BAAAPB010000001">
    <property type="protein sequence ID" value="GAA1958259.1"/>
    <property type="molecule type" value="Genomic_DNA"/>
</dbReference>
<accession>A0ABN2QUF1</accession>
<dbReference type="Proteomes" id="UP001500571">
    <property type="component" value="Unassembled WGS sequence"/>
</dbReference>
<keyword evidence="3" id="KW-1185">Reference proteome</keyword>
<sequence>MPDRICASEWFSTMKTSTFVMAVGACRSAAAGVELEGAAVDGDEAVSDACACGSGVVASDPLHALSRRGRSGSRGPRRRTPGTVPAQHALLESRPWI</sequence>
<feature type="region of interest" description="Disordered" evidence="1">
    <location>
        <begin position="63"/>
        <end position="97"/>
    </location>
</feature>
<evidence type="ECO:0000313" key="2">
    <source>
        <dbReference type="EMBL" id="GAA1958259.1"/>
    </source>
</evidence>
<proteinExistence type="predicted"/>
<reference evidence="2 3" key="1">
    <citation type="journal article" date="2019" name="Int. J. Syst. Evol. Microbiol.">
        <title>The Global Catalogue of Microorganisms (GCM) 10K type strain sequencing project: providing services to taxonomists for standard genome sequencing and annotation.</title>
        <authorList>
            <consortium name="The Broad Institute Genomics Platform"/>
            <consortium name="The Broad Institute Genome Sequencing Center for Infectious Disease"/>
            <person name="Wu L."/>
            <person name="Ma J."/>
        </authorList>
    </citation>
    <scope>NUCLEOTIDE SEQUENCE [LARGE SCALE GENOMIC DNA]</scope>
    <source>
        <strain evidence="2 3">JCM 15309</strain>
    </source>
</reference>
<protein>
    <recommendedName>
        <fullName evidence="4">Secreted protein</fullName>
    </recommendedName>
</protein>
<evidence type="ECO:0000256" key="1">
    <source>
        <dbReference type="SAM" id="MobiDB-lite"/>
    </source>
</evidence>
<comment type="caution">
    <text evidence="2">The sequence shown here is derived from an EMBL/GenBank/DDBJ whole genome shotgun (WGS) entry which is preliminary data.</text>
</comment>
<organism evidence="2 3">
    <name type="scientific">Nocardioides panacihumi</name>
    <dbReference type="NCBI Taxonomy" id="400774"/>
    <lineage>
        <taxon>Bacteria</taxon>
        <taxon>Bacillati</taxon>
        <taxon>Actinomycetota</taxon>
        <taxon>Actinomycetes</taxon>
        <taxon>Propionibacteriales</taxon>
        <taxon>Nocardioidaceae</taxon>
        <taxon>Nocardioides</taxon>
    </lineage>
</organism>